<proteinExistence type="predicted"/>
<feature type="region of interest" description="Disordered" evidence="1">
    <location>
        <begin position="25"/>
        <end position="47"/>
    </location>
</feature>
<dbReference type="EMBL" id="FNNH01000005">
    <property type="protein sequence ID" value="SDW20276.1"/>
    <property type="molecule type" value="Genomic_DNA"/>
</dbReference>
<accession>A0A1H2RLE4</accession>
<evidence type="ECO:0000256" key="1">
    <source>
        <dbReference type="SAM" id="MobiDB-lite"/>
    </source>
</evidence>
<dbReference type="Proteomes" id="UP000183454">
    <property type="component" value="Unassembled WGS sequence"/>
</dbReference>
<reference evidence="2 3" key="1">
    <citation type="submission" date="2016-10" db="EMBL/GenBank/DDBJ databases">
        <authorList>
            <person name="de Groot N.N."/>
        </authorList>
    </citation>
    <scope>NUCLEOTIDE SEQUENCE [LARGE SCALE GENOMIC DNA]</scope>
    <source>
        <strain evidence="2 3">Nm110</strain>
    </source>
</reference>
<evidence type="ECO:0000313" key="2">
    <source>
        <dbReference type="EMBL" id="SDW20276.1"/>
    </source>
</evidence>
<sequence>MAYAQLTLAERSYIEMRLKHEDSQNRIARDMNRSNPPLVGNLRRNTEMRGYRHTQANRKAKQRHTDKPKAIKMTMELVLSFIKTYTYLTV</sequence>
<gene>
    <name evidence="2" type="ORF">SAMN05421882_10052</name>
</gene>
<evidence type="ECO:0000313" key="3">
    <source>
        <dbReference type="Proteomes" id="UP000183454"/>
    </source>
</evidence>
<dbReference type="AlphaFoldDB" id="A0A1H2RLE4"/>
<name>A0A1H2RLE4_9PROT</name>
<organism evidence="2 3">
    <name type="scientific">Nitrosomonas communis</name>
    <dbReference type="NCBI Taxonomy" id="44574"/>
    <lineage>
        <taxon>Bacteria</taxon>
        <taxon>Pseudomonadati</taxon>
        <taxon>Pseudomonadota</taxon>
        <taxon>Betaproteobacteria</taxon>
        <taxon>Nitrosomonadales</taxon>
        <taxon>Nitrosomonadaceae</taxon>
        <taxon>Nitrosomonas</taxon>
    </lineage>
</organism>
<evidence type="ECO:0008006" key="4">
    <source>
        <dbReference type="Google" id="ProtNLM"/>
    </source>
</evidence>
<protein>
    <recommendedName>
        <fullName evidence="4">Transposase IS30-like HTH domain-containing protein</fullName>
    </recommendedName>
</protein>